<dbReference type="PANTHER" id="PTHR12196:SF2">
    <property type="entry name" value="DIPHTHINE--AMMONIA LIGASE"/>
    <property type="match status" value="1"/>
</dbReference>
<dbReference type="GO" id="GO:0017178">
    <property type="term" value="F:diphthine-ammonia ligase activity"/>
    <property type="evidence" value="ECO:0007669"/>
    <property type="project" value="UniProtKB-EC"/>
</dbReference>
<dbReference type="SUPFAM" id="SSF55298">
    <property type="entry name" value="YjgF-like"/>
    <property type="match status" value="2"/>
</dbReference>
<keyword evidence="9" id="KW-1185">Reference proteome</keyword>
<accession>A0A2A9P2T6</accession>
<dbReference type="SUPFAM" id="SSF52402">
    <property type="entry name" value="Adenine nucleotide alpha hydrolases-like"/>
    <property type="match status" value="1"/>
</dbReference>
<organism evidence="8 9">
    <name type="scientific">Ophiocordyceps unilateralis</name>
    <name type="common">Zombie-ant fungus</name>
    <name type="synonym">Torrubia unilateralis</name>
    <dbReference type="NCBI Taxonomy" id="268505"/>
    <lineage>
        <taxon>Eukaryota</taxon>
        <taxon>Fungi</taxon>
        <taxon>Dikarya</taxon>
        <taxon>Ascomycota</taxon>
        <taxon>Pezizomycotina</taxon>
        <taxon>Sordariomycetes</taxon>
        <taxon>Hypocreomycetidae</taxon>
        <taxon>Hypocreales</taxon>
        <taxon>Ophiocordycipitaceae</taxon>
        <taxon>Ophiocordyceps</taxon>
    </lineage>
</organism>
<dbReference type="PANTHER" id="PTHR12196">
    <property type="entry name" value="DOMAIN OF UNKNOWN FUNCTION 71 DUF71 -CONTAINING PROTEIN"/>
    <property type="match status" value="1"/>
</dbReference>
<dbReference type="InterPro" id="IPR035959">
    <property type="entry name" value="RutC-like_sf"/>
</dbReference>
<evidence type="ECO:0000256" key="5">
    <source>
        <dbReference type="ARBA" id="ARBA00048108"/>
    </source>
</evidence>
<evidence type="ECO:0000259" key="7">
    <source>
        <dbReference type="Pfam" id="PF01902"/>
    </source>
</evidence>
<dbReference type="Pfam" id="PF01042">
    <property type="entry name" value="Ribonuc_L-PSP"/>
    <property type="match status" value="1"/>
</dbReference>
<dbReference type="EMBL" id="LAZP02000762">
    <property type="protein sequence ID" value="PFH55795.1"/>
    <property type="molecule type" value="Genomic_DNA"/>
</dbReference>
<evidence type="ECO:0000256" key="1">
    <source>
        <dbReference type="ARBA" id="ARBA00012089"/>
    </source>
</evidence>
<dbReference type="Pfam" id="PF01902">
    <property type="entry name" value="Diphthami_syn_2"/>
    <property type="match status" value="1"/>
</dbReference>
<dbReference type="CDD" id="cd06156">
    <property type="entry name" value="eu_AANH_C_2"/>
    <property type="match status" value="1"/>
</dbReference>
<dbReference type="InterPro" id="IPR006175">
    <property type="entry name" value="YjgF/YER057c/UK114"/>
</dbReference>
<feature type="domain" description="Diphthamide synthase" evidence="7">
    <location>
        <begin position="67"/>
        <end position="268"/>
    </location>
</feature>
<dbReference type="AlphaFoldDB" id="A0A2A9P2T6"/>
<dbReference type="EC" id="6.3.1.14" evidence="1"/>
<dbReference type="CDD" id="cd01994">
    <property type="entry name" value="AANH_PF0828-like"/>
    <property type="match status" value="1"/>
</dbReference>
<evidence type="ECO:0000313" key="9">
    <source>
        <dbReference type="Proteomes" id="UP000037136"/>
    </source>
</evidence>
<comment type="catalytic activity">
    <reaction evidence="5">
        <text>diphthine-[translation elongation factor 2] + NH4(+) + ATP = diphthamide-[translation elongation factor 2] + AMP + diphosphate + H(+)</text>
        <dbReference type="Rhea" id="RHEA:19753"/>
        <dbReference type="Rhea" id="RHEA-COMP:10172"/>
        <dbReference type="Rhea" id="RHEA-COMP:10174"/>
        <dbReference type="ChEBI" id="CHEBI:15378"/>
        <dbReference type="ChEBI" id="CHEBI:16692"/>
        <dbReference type="ChEBI" id="CHEBI:28938"/>
        <dbReference type="ChEBI" id="CHEBI:30616"/>
        <dbReference type="ChEBI" id="CHEBI:33019"/>
        <dbReference type="ChEBI" id="CHEBI:82696"/>
        <dbReference type="ChEBI" id="CHEBI:456215"/>
        <dbReference type="EC" id="6.3.1.14"/>
    </reaction>
</comment>
<dbReference type="InterPro" id="IPR030662">
    <property type="entry name" value="DPH6/MJ0570"/>
</dbReference>
<evidence type="ECO:0000256" key="2">
    <source>
        <dbReference type="ARBA" id="ARBA00018426"/>
    </source>
</evidence>
<proteinExistence type="predicted"/>
<sequence>MSKERLDVIALISGGKDSFFSLLHCLQHGHAVVALANLFPAGPGATPAVEAVDPLGSPPAPEPCGPDPDSFMYQTVGHQLLPLYASATGIPLYRMPIQGRAACQDRDYDGSASSSDETESMVPLLQAIKARHPTANALCSGAILSTYQRTRVESVALRLGLSPLSYLWKYPVLGQADVDGDDDGARLLGDMAAAGLDARIVKVASAGLDPSHLWERVTSDQGVDRLRRALRRFGRAGDGAVLGEGGEFETLVVDGPRSLFKKRLVVPENGRTAVLEGGGAAWIMLTGAELQDKADGLEDAAVRQPELFDTGFRDMLRRIESGSGSPCVVKSSPSRSSSLVASSAASSVRAGGFLTWCFLADAGACSVEEETARVMDKMRTRLSEAGREPYHITNTVIVLRDMSAFTAVNQGYSALFTKPNPPSRVTISCGDLLPPGRSLLLSVTMLSDATSDDRNGLHVQSRSYWAPANIGPYSQAIDVPVTTKGRPRAVFVAGQIPLVPATMALPAETSLQAQAVLSLQHLWRIGEETGVQCWTSAVAYFSRSTSSSDAAMETAKLVSDVWSLAHAPPPPPPPPPSDEQEAGDTVESGPDLWHLRFDRQHMSLGGQDSRSRSVVALPDWDAFTALSRGERPPLFAVEVEGLPRGSGIEWHAHMGFGRLAEACAEMIHYAPDDVGGGWSAWHAVVRTGEAALFVHTVLAAGDWDGGRLEQSRSDAYERAMKRLFYGEVGDWCAQGPYLVYVDATKPWQEADGDDEAPCMLVPCYSIWSSEAGRLGCVALYRAVIEER</sequence>
<reference evidence="8 9" key="1">
    <citation type="journal article" date="2015" name="BMC Genomics">
        <title>Gene expression during zombie ant biting behavior reflects the complexity underlying fungal parasitic behavioral manipulation.</title>
        <authorList>
            <person name="de Bekker C."/>
            <person name="Ohm R.A."/>
            <person name="Loreto R.G."/>
            <person name="Sebastian A."/>
            <person name="Albert I."/>
            <person name="Merrow M."/>
            <person name="Brachmann A."/>
            <person name="Hughes D.P."/>
        </authorList>
    </citation>
    <scope>NUCLEOTIDE SEQUENCE [LARGE SCALE GENOMIC DNA]</scope>
    <source>
        <strain evidence="8 9">SC16a</strain>
    </source>
</reference>
<dbReference type="InterPro" id="IPR014729">
    <property type="entry name" value="Rossmann-like_a/b/a_fold"/>
</dbReference>
<gene>
    <name evidence="8" type="ORF">XA68_17613</name>
</gene>
<dbReference type="Gene3D" id="3.30.1330.40">
    <property type="entry name" value="RutC-like"/>
    <property type="match status" value="2"/>
</dbReference>
<evidence type="ECO:0000256" key="3">
    <source>
        <dbReference type="ARBA" id="ARBA00029814"/>
    </source>
</evidence>
<protein>
    <recommendedName>
        <fullName evidence="2">Diphthine--ammonia ligase</fullName>
        <ecNumber evidence="1">6.3.1.14</ecNumber>
    </recommendedName>
    <alternativeName>
        <fullName evidence="3">Diphthamide synthase</fullName>
    </alternativeName>
    <alternativeName>
        <fullName evidence="4">Diphthamide synthetase</fullName>
    </alternativeName>
</protein>
<dbReference type="GO" id="GO:0017183">
    <property type="term" value="P:protein histidyl modification to diphthamide"/>
    <property type="evidence" value="ECO:0007669"/>
    <property type="project" value="TreeGrafter"/>
</dbReference>
<dbReference type="InterPro" id="IPR002761">
    <property type="entry name" value="Diphthami_syn_dom"/>
</dbReference>
<feature type="compositionally biased region" description="Pro residues" evidence="6">
    <location>
        <begin position="567"/>
        <end position="577"/>
    </location>
</feature>
<dbReference type="NCBIfam" id="TIGR00290">
    <property type="entry name" value="MJ0570_dom"/>
    <property type="match status" value="1"/>
</dbReference>
<name>A0A2A9P2T6_OPHUN</name>
<evidence type="ECO:0000256" key="4">
    <source>
        <dbReference type="ARBA" id="ARBA00031552"/>
    </source>
</evidence>
<evidence type="ECO:0000256" key="6">
    <source>
        <dbReference type="SAM" id="MobiDB-lite"/>
    </source>
</evidence>
<dbReference type="Gene3D" id="3.90.1490.10">
    <property type="entry name" value="putative n-type atp pyrophosphatase, domain 2"/>
    <property type="match status" value="1"/>
</dbReference>
<feature type="region of interest" description="Disordered" evidence="6">
    <location>
        <begin position="563"/>
        <end position="589"/>
    </location>
</feature>
<dbReference type="STRING" id="268505.A0A2A9P2T6"/>
<comment type="caution">
    <text evidence="8">The sequence shown here is derived from an EMBL/GenBank/DDBJ whole genome shotgun (WGS) entry which is preliminary data.</text>
</comment>
<reference evidence="8 9" key="2">
    <citation type="journal article" date="2017" name="Sci. Rep.">
        <title>Ant-infecting Ophiocordyceps genomes reveal a high diversity of potential behavioral manipulation genes and a possible major role for enterotoxins.</title>
        <authorList>
            <person name="de Bekker C."/>
            <person name="Ohm R.A."/>
            <person name="Evans H.C."/>
            <person name="Brachmann A."/>
            <person name="Hughes D.P."/>
        </authorList>
    </citation>
    <scope>NUCLEOTIDE SEQUENCE [LARGE SCALE GENOMIC DNA]</scope>
    <source>
        <strain evidence="8 9">SC16a</strain>
    </source>
</reference>
<dbReference type="Gene3D" id="3.40.50.620">
    <property type="entry name" value="HUPs"/>
    <property type="match status" value="1"/>
</dbReference>
<evidence type="ECO:0000313" key="8">
    <source>
        <dbReference type="EMBL" id="PFH55795.1"/>
    </source>
</evidence>
<dbReference type="OrthoDB" id="686384at2759"/>
<dbReference type="Proteomes" id="UP000037136">
    <property type="component" value="Unassembled WGS sequence"/>
</dbReference>